<sequence>MTAQARAAEQLLVLAPTGRDAALAARVLEQARLACEICPDVPRLVAALEGGAGGLLLAEEVLVGATPGTLAEWVARQPAWSDLPIIVVTSASSPIEPGFALARLAPLGNVTLLERPLRRDTLVSVARSALRARKRQYAARDVLAAREQDVRARDQFLAMLGHELRNPLGAITMALEVIDRRGGAEERQLAIVRRQAHQLARIVDDLLDVARVTSGKIALHRVPIELGTVAARCVEALQPQAHERGVALALDEPAGAVALLADPVRLEQVIANLAGNALKYTPAGGHVTVTIGSDGGEAVLRVRDDGIGIPRDQLSRVFETFAQVDTSLDRARGGLGLGLTVSRSIVAMHGGTIEAASEGPGRGSEFVVRLPVENGDGPATAALAPAGDRRRRVLVIDDSDDNRSALRLALEHLGHEVAEAEDGKTGLQRAVADGAEVVVVDIGLPGIDGFEVARRIRAARGRSVLLVALTGYGQPDDRRMALEAGFDVHLTKPVQLDTLARVIRREPT</sequence>
<reference evidence="8" key="1">
    <citation type="journal article" date="2022" name="Int. J. Syst. Evol. Microbiol.">
        <title>Anaeromyxobacter oryzae sp. nov., Anaeromyxobacter diazotrophicus sp. nov. and Anaeromyxobacter paludicola sp. nov., isolated from paddy soils.</title>
        <authorList>
            <person name="Itoh H."/>
            <person name="Xu Z."/>
            <person name="Mise K."/>
            <person name="Masuda Y."/>
            <person name="Ushijima N."/>
            <person name="Hayakawa C."/>
            <person name="Shiratori Y."/>
            <person name="Senoo K."/>
        </authorList>
    </citation>
    <scope>NUCLEOTIDE SEQUENCE [LARGE SCALE GENOMIC DNA]</scope>
    <source>
        <strain evidence="8">Red232</strain>
    </source>
</reference>
<dbReference type="Gene3D" id="1.10.287.130">
    <property type="match status" value="1"/>
</dbReference>
<dbReference type="EMBL" id="AP025591">
    <property type="protein sequence ID" value="BDG04720.1"/>
    <property type="molecule type" value="Genomic_DNA"/>
</dbReference>
<feature type="domain" description="Histidine kinase" evidence="5">
    <location>
        <begin position="159"/>
        <end position="374"/>
    </location>
</feature>
<dbReference type="Proteomes" id="UP001162891">
    <property type="component" value="Chromosome"/>
</dbReference>
<dbReference type="RefSeq" id="WP_248353183.1">
    <property type="nucleotide sequence ID" value="NZ_AP025591.1"/>
</dbReference>
<dbReference type="PANTHER" id="PTHR43547">
    <property type="entry name" value="TWO-COMPONENT HISTIDINE KINASE"/>
    <property type="match status" value="1"/>
</dbReference>
<evidence type="ECO:0000313" key="8">
    <source>
        <dbReference type="Proteomes" id="UP001162891"/>
    </source>
</evidence>
<dbReference type="Pfam" id="PF00512">
    <property type="entry name" value="HisKA"/>
    <property type="match status" value="1"/>
</dbReference>
<dbReference type="InterPro" id="IPR003594">
    <property type="entry name" value="HATPase_dom"/>
</dbReference>
<keyword evidence="3 4" id="KW-0597">Phosphoprotein</keyword>
<evidence type="ECO:0000256" key="3">
    <source>
        <dbReference type="ARBA" id="ARBA00022553"/>
    </source>
</evidence>
<protein>
    <recommendedName>
        <fullName evidence="2">histidine kinase</fullName>
        <ecNumber evidence="2">2.7.13.3</ecNumber>
    </recommendedName>
</protein>
<dbReference type="SUPFAM" id="SSF47384">
    <property type="entry name" value="Homodimeric domain of signal transducing histidine kinase"/>
    <property type="match status" value="1"/>
</dbReference>
<evidence type="ECO:0000256" key="4">
    <source>
        <dbReference type="PROSITE-ProRule" id="PRU00169"/>
    </source>
</evidence>
<dbReference type="SMART" id="SM00387">
    <property type="entry name" value="HATPase_c"/>
    <property type="match status" value="1"/>
</dbReference>
<proteinExistence type="predicted"/>
<name>A0ABN6MWT6_9BACT</name>
<feature type="domain" description="Response regulatory" evidence="6">
    <location>
        <begin position="392"/>
        <end position="507"/>
    </location>
</feature>
<comment type="catalytic activity">
    <reaction evidence="1">
        <text>ATP + protein L-histidine = ADP + protein N-phospho-L-histidine.</text>
        <dbReference type="EC" id="2.7.13.3"/>
    </reaction>
</comment>
<dbReference type="InterPro" id="IPR011006">
    <property type="entry name" value="CheY-like_superfamily"/>
</dbReference>
<evidence type="ECO:0000256" key="2">
    <source>
        <dbReference type="ARBA" id="ARBA00012438"/>
    </source>
</evidence>
<dbReference type="SUPFAM" id="SSF52172">
    <property type="entry name" value="CheY-like"/>
    <property type="match status" value="2"/>
</dbReference>
<dbReference type="PROSITE" id="PS50110">
    <property type="entry name" value="RESPONSE_REGULATORY"/>
    <property type="match status" value="1"/>
</dbReference>
<dbReference type="PROSITE" id="PS50109">
    <property type="entry name" value="HIS_KIN"/>
    <property type="match status" value="1"/>
</dbReference>
<feature type="modified residue" description="4-aspartylphosphate" evidence="4">
    <location>
        <position position="441"/>
    </location>
</feature>
<dbReference type="CDD" id="cd16922">
    <property type="entry name" value="HATPase_EvgS-ArcB-TorS-like"/>
    <property type="match status" value="1"/>
</dbReference>
<dbReference type="InterPro" id="IPR036097">
    <property type="entry name" value="HisK_dim/P_sf"/>
</dbReference>
<dbReference type="PANTHER" id="PTHR43547:SF2">
    <property type="entry name" value="HYBRID SIGNAL TRANSDUCTION HISTIDINE KINASE C"/>
    <property type="match status" value="1"/>
</dbReference>
<evidence type="ECO:0000256" key="1">
    <source>
        <dbReference type="ARBA" id="ARBA00000085"/>
    </source>
</evidence>
<dbReference type="InterPro" id="IPR004358">
    <property type="entry name" value="Sig_transdc_His_kin-like_C"/>
</dbReference>
<keyword evidence="8" id="KW-1185">Reference proteome</keyword>
<dbReference type="Pfam" id="PF02518">
    <property type="entry name" value="HATPase_c"/>
    <property type="match status" value="1"/>
</dbReference>
<dbReference type="Gene3D" id="3.30.565.10">
    <property type="entry name" value="Histidine kinase-like ATPase, C-terminal domain"/>
    <property type="match status" value="1"/>
</dbReference>
<dbReference type="EC" id="2.7.13.3" evidence="2"/>
<dbReference type="CDD" id="cd00082">
    <property type="entry name" value="HisKA"/>
    <property type="match status" value="1"/>
</dbReference>
<evidence type="ECO:0000259" key="6">
    <source>
        <dbReference type="PROSITE" id="PS50110"/>
    </source>
</evidence>
<dbReference type="Gene3D" id="3.40.50.2300">
    <property type="match status" value="1"/>
</dbReference>
<dbReference type="SMART" id="SM00388">
    <property type="entry name" value="HisKA"/>
    <property type="match status" value="1"/>
</dbReference>
<dbReference type="InterPro" id="IPR003661">
    <property type="entry name" value="HisK_dim/P_dom"/>
</dbReference>
<dbReference type="InterPro" id="IPR036890">
    <property type="entry name" value="HATPase_C_sf"/>
</dbReference>
<dbReference type="Pfam" id="PF00072">
    <property type="entry name" value="Response_reg"/>
    <property type="match status" value="1"/>
</dbReference>
<gene>
    <name evidence="7" type="ORF">AMOR_37160</name>
</gene>
<dbReference type="SMART" id="SM00448">
    <property type="entry name" value="REC"/>
    <property type="match status" value="1"/>
</dbReference>
<dbReference type="InterPro" id="IPR005467">
    <property type="entry name" value="His_kinase_dom"/>
</dbReference>
<dbReference type="SUPFAM" id="SSF55874">
    <property type="entry name" value="ATPase domain of HSP90 chaperone/DNA topoisomerase II/histidine kinase"/>
    <property type="match status" value="1"/>
</dbReference>
<organism evidence="7 8">
    <name type="scientific">Anaeromyxobacter oryzae</name>
    <dbReference type="NCBI Taxonomy" id="2918170"/>
    <lineage>
        <taxon>Bacteria</taxon>
        <taxon>Pseudomonadati</taxon>
        <taxon>Myxococcota</taxon>
        <taxon>Myxococcia</taxon>
        <taxon>Myxococcales</taxon>
        <taxon>Cystobacterineae</taxon>
        <taxon>Anaeromyxobacteraceae</taxon>
        <taxon>Anaeromyxobacter</taxon>
    </lineage>
</organism>
<dbReference type="InterPro" id="IPR001789">
    <property type="entry name" value="Sig_transdc_resp-reg_receiver"/>
</dbReference>
<evidence type="ECO:0000313" key="7">
    <source>
        <dbReference type="EMBL" id="BDG04720.1"/>
    </source>
</evidence>
<evidence type="ECO:0000259" key="5">
    <source>
        <dbReference type="PROSITE" id="PS50109"/>
    </source>
</evidence>
<dbReference type="PRINTS" id="PR00344">
    <property type="entry name" value="BCTRLSENSOR"/>
</dbReference>
<accession>A0ABN6MWT6</accession>